<feature type="domain" description="FAD-binding" evidence="1">
    <location>
        <begin position="15"/>
        <end position="356"/>
    </location>
</feature>
<dbReference type="EMBL" id="JAJGAK010000001">
    <property type="protein sequence ID" value="MCC8362994.1"/>
    <property type="molecule type" value="Genomic_DNA"/>
</dbReference>
<evidence type="ECO:0000313" key="3">
    <source>
        <dbReference type="Proteomes" id="UP001165293"/>
    </source>
</evidence>
<dbReference type="Pfam" id="PF01494">
    <property type="entry name" value="FAD_binding_3"/>
    <property type="match status" value="1"/>
</dbReference>
<dbReference type="SUPFAM" id="SSF51905">
    <property type="entry name" value="FAD/NAD(P)-binding domain"/>
    <property type="match status" value="1"/>
</dbReference>
<dbReference type="PANTHER" id="PTHR43747:SF1">
    <property type="entry name" value="SLR1998 PROTEIN"/>
    <property type="match status" value="1"/>
</dbReference>
<gene>
    <name evidence="2" type="ORF">LK996_07885</name>
</gene>
<proteinExistence type="predicted"/>
<accession>A0ABS8JHF5</accession>
<keyword evidence="3" id="KW-1185">Reference proteome</keyword>
<sequence length="449" mass="50166">MDSPASSPGPAATLDVDVLVVGGGPAGSTAATLLARRGHRVLLLEKARHPRFHIGESLLPMNLPILERLGVLEQVRAIGTHKPGAEFPVDDVNYNTFRFDRAIDARFGYAFQVKREEFDQLLFEHAKASGVDAREQVKVERIEFGADGRPHAAIATDADGRELRVRMRYLVDASGRDTLIGAQLKLKKKNALHQSAAIFSHFTGVTRRDGEDAGNITVQRFAHGWMWLIPLRNDVMSIGAVCFPEYLKTRRGDNEGFLLRTLESEPAAWDRMAGAERVAPVHVTGNYSYTCSRMTGPGWVMVGDAYAFVDPVFSSGVYLGMNSAEQAADVVDGALREPAREAALQRAMEKRLKRGLKHFQWFIYRFTTPVMRHLFNNPRNVWQVEQAVISMLAGDVFDNRKVLRRLRLFRMIYTLTALQLAPQAFNGWLRRKRQVGVSVDGDTLQPGNP</sequence>
<name>A0ABS8JHF5_9GAMM</name>
<comment type="caution">
    <text evidence="2">The sequence shown here is derived from an EMBL/GenBank/DDBJ whole genome shotgun (WGS) entry which is preliminary data.</text>
</comment>
<dbReference type="PANTHER" id="PTHR43747">
    <property type="entry name" value="FAD-BINDING PROTEIN"/>
    <property type="match status" value="1"/>
</dbReference>
<organism evidence="2 3">
    <name type="scientific">Noviluteimonas lactosilytica</name>
    <dbReference type="NCBI Taxonomy" id="2888523"/>
    <lineage>
        <taxon>Bacteria</taxon>
        <taxon>Pseudomonadati</taxon>
        <taxon>Pseudomonadota</taxon>
        <taxon>Gammaproteobacteria</taxon>
        <taxon>Lysobacterales</taxon>
        <taxon>Lysobacteraceae</taxon>
        <taxon>Noviluteimonas</taxon>
    </lineage>
</organism>
<evidence type="ECO:0000259" key="1">
    <source>
        <dbReference type="Pfam" id="PF01494"/>
    </source>
</evidence>
<dbReference type="RefSeq" id="WP_230526560.1">
    <property type="nucleotide sequence ID" value="NZ_JAJGAK010000001.1"/>
</dbReference>
<dbReference type="Proteomes" id="UP001165293">
    <property type="component" value="Unassembled WGS sequence"/>
</dbReference>
<dbReference type="InterPro" id="IPR050816">
    <property type="entry name" value="Flavin-dep_Halogenase_NPB"/>
</dbReference>
<protein>
    <submittedName>
        <fullName evidence="2">FAD-dependent oxidoreductase</fullName>
    </submittedName>
</protein>
<evidence type="ECO:0000313" key="2">
    <source>
        <dbReference type="EMBL" id="MCC8362994.1"/>
    </source>
</evidence>
<dbReference type="InterPro" id="IPR002938">
    <property type="entry name" value="FAD-bd"/>
</dbReference>
<dbReference type="InterPro" id="IPR036188">
    <property type="entry name" value="FAD/NAD-bd_sf"/>
</dbReference>
<dbReference type="PRINTS" id="PR00420">
    <property type="entry name" value="RNGMNOXGNASE"/>
</dbReference>
<reference evidence="2" key="1">
    <citation type="submission" date="2021-10" db="EMBL/GenBank/DDBJ databases">
        <authorList>
            <person name="Lyu M."/>
            <person name="Wang X."/>
            <person name="Meng X."/>
            <person name="Xu K."/>
        </authorList>
    </citation>
    <scope>NUCLEOTIDE SEQUENCE</scope>
    <source>
        <strain evidence="2">A6</strain>
    </source>
</reference>
<dbReference type="Gene3D" id="3.50.50.60">
    <property type="entry name" value="FAD/NAD(P)-binding domain"/>
    <property type="match status" value="1"/>
</dbReference>